<dbReference type="KEGG" id="mde:101891062"/>
<dbReference type="GO" id="GO:0005886">
    <property type="term" value="C:plasma membrane"/>
    <property type="evidence" value="ECO:0007669"/>
    <property type="project" value="TreeGrafter"/>
</dbReference>
<comment type="similarity">
    <text evidence="2 8">Belongs to the alpha-carbonic anhydrase family.</text>
</comment>
<dbReference type="AlphaFoldDB" id="A0A1I8MFJ4"/>
<keyword evidence="4 8" id="KW-0479">Metal-binding</keyword>
<dbReference type="EC" id="4.2.1.1" evidence="3 8"/>
<dbReference type="RefSeq" id="XP_005184566.3">
    <property type="nucleotide sequence ID" value="XM_005184509.4"/>
</dbReference>
<evidence type="ECO:0000256" key="6">
    <source>
        <dbReference type="ARBA" id="ARBA00023239"/>
    </source>
</evidence>
<feature type="chain" id="PRO_5044514241" description="Carbonic anhydrase" evidence="8">
    <location>
        <begin position="18"/>
        <end position="282"/>
    </location>
</feature>
<evidence type="ECO:0000313" key="10">
    <source>
        <dbReference type="EnsemblMetazoa" id="MDOA004384-PA"/>
    </source>
</evidence>
<gene>
    <name evidence="10" type="primary">101891062</name>
</gene>
<dbReference type="PROSITE" id="PS51144">
    <property type="entry name" value="ALPHA_CA_2"/>
    <property type="match status" value="1"/>
</dbReference>
<dbReference type="GO" id="GO:0004089">
    <property type="term" value="F:carbonate dehydratase activity"/>
    <property type="evidence" value="ECO:0007669"/>
    <property type="project" value="UniProtKB-UniRule"/>
</dbReference>
<dbReference type="PROSITE" id="PS00162">
    <property type="entry name" value="ALPHA_CA_1"/>
    <property type="match status" value="1"/>
</dbReference>
<dbReference type="InterPro" id="IPR001148">
    <property type="entry name" value="CA_dom"/>
</dbReference>
<dbReference type="eggNOG" id="KOG0382">
    <property type="taxonomic scope" value="Eukaryota"/>
</dbReference>
<keyword evidence="5 8" id="KW-0862">Zinc</keyword>
<dbReference type="PANTHER" id="PTHR18952">
    <property type="entry name" value="CARBONIC ANHYDRASE"/>
    <property type="match status" value="1"/>
</dbReference>
<organism evidence="10">
    <name type="scientific">Musca domestica</name>
    <name type="common">House fly</name>
    <dbReference type="NCBI Taxonomy" id="7370"/>
    <lineage>
        <taxon>Eukaryota</taxon>
        <taxon>Metazoa</taxon>
        <taxon>Ecdysozoa</taxon>
        <taxon>Arthropoda</taxon>
        <taxon>Hexapoda</taxon>
        <taxon>Insecta</taxon>
        <taxon>Pterygota</taxon>
        <taxon>Neoptera</taxon>
        <taxon>Endopterygota</taxon>
        <taxon>Diptera</taxon>
        <taxon>Brachycera</taxon>
        <taxon>Muscomorpha</taxon>
        <taxon>Muscoidea</taxon>
        <taxon>Muscidae</taxon>
        <taxon>Musca</taxon>
    </lineage>
</organism>
<dbReference type="STRING" id="7370.A0A1I8MFJ4"/>
<accession>A0A1I8MFJ4</accession>
<evidence type="ECO:0000256" key="1">
    <source>
        <dbReference type="ARBA" id="ARBA00002904"/>
    </source>
</evidence>
<proteinExistence type="inferred from homology"/>
<evidence type="ECO:0000256" key="7">
    <source>
        <dbReference type="ARBA" id="ARBA00048348"/>
    </source>
</evidence>
<dbReference type="Pfam" id="PF00194">
    <property type="entry name" value="Carb_anhydrase"/>
    <property type="match status" value="1"/>
</dbReference>
<dbReference type="Gene3D" id="3.10.200.10">
    <property type="entry name" value="Alpha carbonic anhydrase"/>
    <property type="match status" value="1"/>
</dbReference>
<dbReference type="CDD" id="cd00326">
    <property type="entry name" value="alpha_CA"/>
    <property type="match status" value="1"/>
</dbReference>
<reference evidence="10" key="1">
    <citation type="submission" date="2020-05" db="UniProtKB">
        <authorList>
            <consortium name="EnsemblMetazoa"/>
        </authorList>
    </citation>
    <scope>IDENTIFICATION</scope>
    <source>
        <strain evidence="10">Aabys</strain>
    </source>
</reference>
<keyword evidence="8" id="KW-0732">Signal</keyword>
<feature type="signal peptide" evidence="8">
    <location>
        <begin position="1"/>
        <end position="17"/>
    </location>
</feature>
<feature type="domain" description="Alpha-carbonic anhydrase" evidence="9">
    <location>
        <begin position="16"/>
        <end position="275"/>
    </location>
</feature>
<evidence type="ECO:0000256" key="8">
    <source>
        <dbReference type="RuleBase" id="RU367011"/>
    </source>
</evidence>
<evidence type="ECO:0000256" key="2">
    <source>
        <dbReference type="ARBA" id="ARBA00010718"/>
    </source>
</evidence>
<comment type="function">
    <text evidence="1 8">Reversible hydration of carbon dioxide.</text>
</comment>
<dbReference type="InterPro" id="IPR018338">
    <property type="entry name" value="Carbonic_anhydrase_a-class_CS"/>
</dbReference>
<name>A0A1I8MFJ4_MUSDO</name>
<dbReference type="InterPro" id="IPR036398">
    <property type="entry name" value="CA_dom_sf"/>
</dbReference>
<evidence type="ECO:0000256" key="3">
    <source>
        <dbReference type="ARBA" id="ARBA00012925"/>
    </source>
</evidence>
<evidence type="ECO:0000256" key="5">
    <source>
        <dbReference type="ARBA" id="ARBA00022833"/>
    </source>
</evidence>
<dbReference type="OrthoDB" id="429145at2759"/>
<comment type="catalytic activity">
    <reaction evidence="7 8">
        <text>hydrogencarbonate + H(+) = CO2 + H2O</text>
        <dbReference type="Rhea" id="RHEA:10748"/>
        <dbReference type="ChEBI" id="CHEBI:15377"/>
        <dbReference type="ChEBI" id="CHEBI:15378"/>
        <dbReference type="ChEBI" id="CHEBI:16526"/>
        <dbReference type="ChEBI" id="CHEBI:17544"/>
        <dbReference type="EC" id="4.2.1.1"/>
    </reaction>
</comment>
<sequence>MGQFWIFILFVCSGTHAWTYDEQDRWSEEYPACGSNRRQSPIKFNTMEVLTKSYPTITYWNYKTPNTVTITNNGHSAEIQYPNDVVKPQISGGPLPNGTIYELVNAHFHWGSNDSLGSEHVINLQRHAAEVHAVHYNIKYGSLEEALNHGDGVAVVTALYRTNPSQNLSGLQGVSEALSSIREYETSTAIENFKLSGLFDGVDNSNRNFYYTYLGSLTTPPCAEAVIWIIFSRSVDVNPQQMAPFRLLLDEFNKPLVNNFRNVQRKNGRKIYLKWWTESNRN</sequence>
<dbReference type="VEuPathDB" id="VectorBase:MDOMA2_003741"/>
<evidence type="ECO:0000259" key="9">
    <source>
        <dbReference type="PROSITE" id="PS51144"/>
    </source>
</evidence>
<dbReference type="PANTHER" id="PTHR18952:SF265">
    <property type="entry name" value="CARBONIC ANHYDRASE"/>
    <property type="match status" value="1"/>
</dbReference>
<dbReference type="GO" id="GO:0008270">
    <property type="term" value="F:zinc ion binding"/>
    <property type="evidence" value="ECO:0007669"/>
    <property type="project" value="UniProtKB-UniRule"/>
</dbReference>
<dbReference type="EnsemblMetazoa" id="MDOA004384-RA">
    <property type="protein sequence ID" value="MDOA004384-PA"/>
    <property type="gene ID" value="MDOA004384"/>
</dbReference>
<protein>
    <recommendedName>
        <fullName evidence="3 8">Carbonic anhydrase</fullName>
        <ecNumber evidence="3 8">4.2.1.1</ecNumber>
    </recommendedName>
</protein>
<dbReference type="SMART" id="SM01057">
    <property type="entry name" value="Carb_anhydrase"/>
    <property type="match status" value="1"/>
</dbReference>
<comment type="cofactor">
    <cofactor evidence="8">
        <name>Zn(2+)</name>
        <dbReference type="ChEBI" id="CHEBI:29105"/>
    </cofactor>
</comment>
<dbReference type="InterPro" id="IPR023561">
    <property type="entry name" value="Carbonic_anhydrase_a-class"/>
</dbReference>
<keyword evidence="6 8" id="KW-0456">Lyase</keyword>
<dbReference type="SUPFAM" id="SSF51069">
    <property type="entry name" value="Carbonic anhydrase"/>
    <property type="match status" value="1"/>
</dbReference>
<evidence type="ECO:0000256" key="4">
    <source>
        <dbReference type="ARBA" id="ARBA00022723"/>
    </source>
</evidence>
<dbReference type="VEuPathDB" id="VectorBase:MDOA004384"/>